<evidence type="ECO:0000256" key="6">
    <source>
        <dbReference type="ARBA" id="ARBA00023033"/>
    </source>
</evidence>
<sequence length="394" mass="43069">MPQTMPSRAAFPQARQDPPGPPPRSRQWREEDPVRPLVYADGRAGWLVTGAAAARAVLADPRFGAEPARPHPPAGDRITRRLLAEVPGFFREKDPAEHTRLRRLVDGRFTPRHLRALEPRIAEIARDRLDAMAGAGPPADLVREFTLPVPSLVICELLGVPRAEHERFQRCTADLIAPSVPPERARAALDELMGMLRELVVVRRATPGDDLISHLVATRQLTKDEITGMAMLLLVAGQEITANMLALGVFTLLRDPARLAALRDDPSPAAHAVEELLRHLTIVHAGPVRAAREDVELDGHLIRAGETVTVSLAAAGHFTGQDGLDVLRRPSGQMGFGHGVHQGLGRQLARTEMRIAYPMLLRRFHGLRLVTVPGQVPTRDGMAILGVHALPVAW</sequence>
<keyword evidence="2" id="KW-0349">Heme</keyword>
<keyword evidence="6" id="KW-0503">Monooxygenase</keyword>
<evidence type="ECO:0000256" key="3">
    <source>
        <dbReference type="ARBA" id="ARBA00022723"/>
    </source>
</evidence>
<dbReference type="SUPFAM" id="SSF48264">
    <property type="entry name" value="Cytochrome P450"/>
    <property type="match status" value="1"/>
</dbReference>
<organism evidence="8 9">
    <name type="scientific">Sphaerisporangium rufum</name>
    <dbReference type="NCBI Taxonomy" id="1381558"/>
    <lineage>
        <taxon>Bacteria</taxon>
        <taxon>Bacillati</taxon>
        <taxon>Actinomycetota</taxon>
        <taxon>Actinomycetes</taxon>
        <taxon>Streptosporangiales</taxon>
        <taxon>Streptosporangiaceae</taxon>
        <taxon>Sphaerisporangium</taxon>
    </lineage>
</organism>
<dbReference type="PANTHER" id="PTHR46696">
    <property type="entry name" value="P450, PUTATIVE (EUROFUNG)-RELATED"/>
    <property type="match status" value="1"/>
</dbReference>
<evidence type="ECO:0000256" key="4">
    <source>
        <dbReference type="ARBA" id="ARBA00023002"/>
    </source>
</evidence>
<dbReference type="GO" id="GO:0005506">
    <property type="term" value="F:iron ion binding"/>
    <property type="evidence" value="ECO:0007669"/>
    <property type="project" value="InterPro"/>
</dbReference>
<keyword evidence="5" id="KW-0408">Iron</keyword>
<keyword evidence="3" id="KW-0479">Metal-binding</keyword>
<evidence type="ECO:0000256" key="1">
    <source>
        <dbReference type="ARBA" id="ARBA00010617"/>
    </source>
</evidence>
<comment type="caution">
    <text evidence="8">The sequence shown here is derived from an EMBL/GenBank/DDBJ whole genome shotgun (WGS) entry which is preliminary data.</text>
</comment>
<reference evidence="8" key="1">
    <citation type="submission" date="2021-01" db="EMBL/GenBank/DDBJ databases">
        <title>Whole genome shotgun sequence of Sphaerisporangium rufum NBRC 109079.</title>
        <authorList>
            <person name="Komaki H."/>
            <person name="Tamura T."/>
        </authorList>
    </citation>
    <scope>NUCLEOTIDE SEQUENCE</scope>
    <source>
        <strain evidence="8">NBRC 109079</strain>
    </source>
</reference>
<dbReference type="AlphaFoldDB" id="A0A919V091"/>
<dbReference type="GO" id="GO:0020037">
    <property type="term" value="F:heme binding"/>
    <property type="evidence" value="ECO:0007669"/>
    <property type="project" value="InterPro"/>
</dbReference>
<dbReference type="CDD" id="cd11030">
    <property type="entry name" value="CYP105-like"/>
    <property type="match status" value="1"/>
</dbReference>
<evidence type="ECO:0000256" key="2">
    <source>
        <dbReference type="ARBA" id="ARBA00022617"/>
    </source>
</evidence>
<evidence type="ECO:0000313" key="9">
    <source>
        <dbReference type="Proteomes" id="UP000655287"/>
    </source>
</evidence>
<dbReference type="InterPro" id="IPR002397">
    <property type="entry name" value="Cyt_P450_B"/>
</dbReference>
<dbReference type="FunFam" id="1.10.630.10:FF:000018">
    <property type="entry name" value="Cytochrome P450 monooxygenase"/>
    <property type="match status" value="1"/>
</dbReference>
<dbReference type="PRINTS" id="PR00359">
    <property type="entry name" value="BP450"/>
</dbReference>
<keyword evidence="4" id="KW-0560">Oxidoreductase</keyword>
<name>A0A919V091_9ACTN</name>
<keyword evidence="9" id="KW-1185">Reference proteome</keyword>
<accession>A0A919V091</accession>
<dbReference type="RefSeq" id="WP_203983074.1">
    <property type="nucleotide sequence ID" value="NZ_BOOU01000019.1"/>
</dbReference>
<dbReference type="GO" id="GO:0016705">
    <property type="term" value="F:oxidoreductase activity, acting on paired donors, with incorporation or reduction of molecular oxygen"/>
    <property type="evidence" value="ECO:0007669"/>
    <property type="project" value="InterPro"/>
</dbReference>
<dbReference type="InterPro" id="IPR001128">
    <property type="entry name" value="Cyt_P450"/>
</dbReference>
<comment type="similarity">
    <text evidence="1">Belongs to the cytochrome P450 family.</text>
</comment>
<gene>
    <name evidence="8" type="ORF">Sru01_14200</name>
</gene>
<dbReference type="PANTHER" id="PTHR46696:SF1">
    <property type="entry name" value="CYTOCHROME P450 YJIB-RELATED"/>
    <property type="match status" value="1"/>
</dbReference>
<evidence type="ECO:0000256" key="7">
    <source>
        <dbReference type="SAM" id="MobiDB-lite"/>
    </source>
</evidence>
<dbReference type="InterPro" id="IPR036396">
    <property type="entry name" value="Cyt_P450_sf"/>
</dbReference>
<dbReference type="Pfam" id="PF00067">
    <property type="entry name" value="p450"/>
    <property type="match status" value="1"/>
</dbReference>
<proteinExistence type="inferred from homology"/>
<evidence type="ECO:0000256" key="5">
    <source>
        <dbReference type="ARBA" id="ARBA00023004"/>
    </source>
</evidence>
<dbReference type="EMBL" id="BOOU01000019">
    <property type="protein sequence ID" value="GII76438.1"/>
    <property type="molecule type" value="Genomic_DNA"/>
</dbReference>
<protein>
    <submittedName>
        <fullName evidence="8">Cytochrome P450</fullName>
    </submittedName>
</protein>
<feature type="region of interest" description="Disordered" evidence="7">
    <location>
        <begin position="1"/>
        <end position="32"/>
    </location>
</feature>
<dbReference type="Gene3D" id="1.10.630.10">
    <property type="entry name" value="Cytochrome P450"/>
    <property type="match status" value="1"/>
</dbReference>
<dbReference type="Proteomes" id="UP000655287">
    <property type="component" value="Unassembled WGS sequence"/>
</dbReference>
<evidence type="ECO:0000313" key="8">
    <source>
        <dbReference type="EMBL" id="GII76438.1"/>
    </source>
</evidence>
<dbReference type="GO" id="GO:0004497">
    <property type="term" value="F:monooxygenase activity"/>
    <property type="evidence" value="ECO:0007669"/>
    <property type="project" value="UniProtKB-KW"/>
</dbReference>